<dbReference type="CDD" id="cd06460">
    <property type="entry name" value="M32_Taq"/>
    <property type="match status" value="1"/>
</dbReference>
<organism evidence="2 3">
    <name type="scientific">Chlorella sorokiniana</name>
    <name type="common">Freshwater green alga</name>
    <dbReference type="NCBI Taxonomy" id="3076"/>
    <lineage>
        <taxon>Eukaryota</taxon>
        <taxon>Viridiplantae</taxon>
        <taxon>Chlorophyta</taxon>
        <taxon>core chlorophytes</taxon>
        <taxon>Trebouxiophyceae</taxon>
        <taxon>Chlorellales</taxon>
        <taxon>Chlorellaceae</taxon>
        <taxon>Chlorella clade</taxon>
        <taxon>Chlorella</taxon>
    </lineage>
</organism>
<dbReference type="Proteomes" id="UP000239899">
    <property type="component" value="Unassembled WGS sequence"/>
</dbReference>
<dbReference type="EMBL" id="LHPG02000013">
    <property type="protein sequence ID" value="PRW44339.1"/>
    <property type="molecule type" value="Genomic_DNA"/>
</dbReference>
<evidence type="ECO:0000313" key="2">
    <source>
        <dbReference type="EMBL" id="PRW44339.1"/>
    </source>
</evidence>
<dbReference type="PANTHER" id="PTHR34217:SF1">
    <property type="entry name" value="CARBOXYPEPTIDASE 1"/>
    <property type="match status" value="1"/>
</dbReference>
<reference evidence="2 3" key="1">
    <citation type="journal article" date="2018" name="Plant J.">
        <title>Genome sequences of Chlorella sorokiniana UTEX 1602 and Micractinium conductrix SAG 241.80: implications to maltose excretion by a green alga.</title>
        <authorList>
            <person name="Arriola M.B."/>
            <person name="Velmurugan N."/>
            <person name="Zhang Y."/>
            <person name="Plunkett M.H."/>
            <person name="Hondzo H."/>
            <person name="Barney B.M."/>
        </authorList>
    </citation>
    <scope>NUCLEOTIDE SEQUENCE [LARGE SCALE GENOMIC DNA]</scope>
    <source>
        <strain evidence="3">UTEX 1602</strain>
    </source>
</reference>
<accession>A0A2P6TJT8</accession>
<evidence type="ECO:0000256" key="1">
    <source>
        <dbReference type="PIRSR" id="PIRSR006615-2"/>
    </source>
</evidence>
<dbReference type="GO" id="GO:0004181">
    <property type="term" value="F:metallocarboxypeptidase activity"/>
    <property type="evidence" value="ECO:0007669"/>
    <property type="project" value="InterPro"/>
</dbReference>
<dbReference type="SUPFAM" id="SSF55486">
    <property type="entry name" value="Metalloproteases ('zincins'), catalytic domain"/>
    <property type="match status" value="1"/>
</dbReference>
<protein>
    <submittedName>
        <fullName evidence="2">Carboxypeptidase Taq</fullName>
    </submittedName>
</protein>
<dbReference type="InterPro" id="IPR001333">
    <property type="entry name" value="Peptidase_M32_Taq"/>
</dbReference>
<proteinExistence type="predicted"/>
<dbReference type="AlphaFoldDB" id="A0A2P6TJT8"/>
<dbReference type="PIRSF" id="PIRSF006615">
    <property type="entry name" value="Zn_crbxpep_Taq"/>
    <property type="match status" value="1"/>
</dbReference>
<dbReference type="Gene3D" id="1.10.1370.30">
    <property type="match status" value="2"/>
</dbReference>
<keyword evidence="3" id="KW-1185">Reference proteome</keyword>
<dbReference type="PRINTS" id="PR00998">
    <property type="entry name" value="CRBOXYPTASET"/>
</dbReference>
<keyword evidence="2" id="KW-0121">Carboxypeptidase</keyword>
<dbReference type="PROSITE" id="PS52034">
    <property type="entry name" value="PEPTIDASE_M32"/>
    <property type="match status" value="1"/>
</dbReference>
<dbReference type="Pfam" id="PF02074">
    <property type="entry name" value="Peptidase_M32"/>
    <property type="match status" value="2"/>
</dbReference>
<gene>
    <name evidence="2" type="ORF">C2E21_6698</name>
</gene>
<dbReference type="PANTHER" id="PTHR34217">
    <property type="entry name" value="METAL-DEPENDENT CARBOXYPEPTIDASE"/>
    <property type="match status" value="1"/>
</dbReference>
<name>A0A2P6TJT8_CHLSO</name>
<sequence>MLACSLRAAARAAPLNRAPTLAKRLTASPRRTMAAAAAAAAPSVKQDYDALCKKLKEVSALSGINGLLGWDEMVQLPPNAVNARAAQKAALAGVLHEKQTEAEIGQLLQRLQAANLEAEGLNEFERATVREAARDYRKLTAVPKELAQREAELESQGYQAWARLVDPSRPVYDILLDDYEKGVTAARLDEIFGQVKAGLVPLLADLRARGKAPSDAWLKGDYDTKKQAELCHKIAVALGFSLDSGRLDVSVHPFTGGAHPTDVRMTTRFKQEDLTEGITGAIHETGHALYEQGRNLEYDGLPVNQALGMGVHESQSLLWERMGSSEMLLLLSYLLPLMRKHFPQLPKEQTPEDLYAALNIIKEPSMIRVESDEVTYPLHIILRYELEKALVEGSIEVKDLPRLWNEKMKEYLGCEPESDARGVLQDVHWSAGLFGYFPTYSLGAMYATQIFKAAEKELPGLADDIAAGKFERLKGWLNEKIHKVGSLPTSGDELMVAVTGAPLQPQVFLDYLKDKYPALYQL</sequence>
<comment type="caution">
    <text evidence="2">The sequence shown here is derived from an EMBL/GenBank/DDBJ whole genome shotgun (WGS) entry which is preliminary data.</text>
</comment>
<keyword evidence="2" id="KW-0645">Protease</keyword>
<keyword evidence="2" id="KW-0378">Hydrolase</keyword>
<evidence type="ECO:0000313" key="3">
    <source>
        <dbReference type="Proteomes" id="UP000239899"/>
    </source>
</evidence>
<dbReference type="GO" id="GO:0006508">
    <property type="term" value="P:proteolysis"/>
    <property type="evidence" value="ECO:0007669"/>
    <property type="project" value="InterPro"/>
</dbReference>
<feature type="active site" description="Proton donor/acceptor" evidence="1">
    <location>
        <position position="284"/>
    </location>
</feature>
<dbReference type="OrthoDB" id="10249837at2759"/>